<evidence type="ECO:0000259" key="6">
    <source>
        <dbReference type="Pfam" id="PF02931"/>
    </source>
</evidence>
<evidence type="ECO:0000256" key="1">
    <source>
        <dbReference type="ARBA" id="ARBA00004141"/>
    </source>
</evidence>
<dbReference type="SUPFAM" id="SSF90112">
    <property type="entry name" value="Neurotransmitter-gated ion-channel transmembrane pore"/>
    <property type="match status" value="1"/>
</dbReference>
<keyword evidence="3 5" id="KW-1133">Transmembrane helix</keyword>
<dbReference type="InterPro" id="IPR036719">
    <property type="entry name" value="Neuro-gated_channel_TM_sf"/>
</dbReference>
<dbReference type="InterPro" id="IPR006029">
    <property type="entry name" value="Neurotrans-gated_channel_TM"/>
</dbReference>
<evidence type="ECO:0000256" key="3">
    <source>
        <dbReference type="ARBA" id="ARBA00022989"/>
    </source>
</evidence>
<dbReference type="GO" id="GO:0005230">
    <property type="term" value="F:extracellular ligand-gated monoatomic ion channel activity"/>
    <property type="evidence" value="ECO:0007669"/>
    <property type="project" value="InterPro"/>
</dbReference>
<keyword evidence="2 5" id="KW-0812">Transmembrane</keyword>
<dbReference type="Pfam" id="PF02932">
    <property type="entry name" value="Neur_chan_memb"/>
    <property type="match status" value="1"/>
</dbReference>
<dbReference type="PANTHER" id="PTHR18945">
    <property type="entry name" value="NEUROTRANSMITTER GATED ION CHANNEL"/>
    <property type="match status" value="1"/>
</dbReference>
<evidence type="ECO:0000256" key="2">
    <source>
        <dbReference type="ARBA" id="ARBA00022692"/>
    </source>
</evidence>
<evidence type="ECO:0000256" key="4">
    <source>
        <dbReference type="ARBA" id="ARBA00023136"/>
    </source>
</evidence>
<evidence type="ECO:0000313" key="9">
    <source>
        <dbReference type="Proteomes" id="UP000053766"/>
    </source>
</evidence>
<gene>
    <name evidence="8" type="ORF">DICVIV_01610</name>
</gene>
<dbReference type="SUPFAM" id="SSF63712">
    <property type="entry name" value="Nicotinic receptor ligand binding domain-like"/>
    <property type="match status" value="1"/>
</dbReference>
<feature type="domain" description="Neurotransmitter-gated ion-channel transmembrane" evidence="7">
    <location>
        <begin position="223"/>
        <end position="498"/>
    </location>
</feature>
<sequence length="539" mass="63076">MWNLYLICNSLEHFRPIHPFGHLHRFPKLCETQIPGPHDYFFFQSIIFQYWIDEFLQWNPSSYEGATEIFLSSSDVWIPEFSLYYSLNFNDVVKLQSNNDIRVNYTGHVRYYIPFSSESLCKLDVKFFPFDTQQCTLLFGSWAHSNDSVKYSLYSPKLSLIDFYDNQEWELDTTRSTVKSDGFLYDYLDPPLFWEMIIIDLVVVRQSFYYGKLFVLEKSIFNLVIPSTIITLVAVIGFHTPSTSGRMRDAKFRLGIMTLMSMSVILLAIVEDMPKFSMSTNRKGRGSFSGIPLIGLYYFILLAIIGLSTVTTSMFVFLERDVRVKHDIPWYLQWLSYDIQRTPTEMKYSQHSKQLHDSETEINQLSNGHIRTGLPDKARDVAVSLLSLIPRATFVSTSSQLNIPPPQPLQETTPRQSLRRRLSFTQYDNMVLYQYFEQVLEDIIACIARIEKGVSRIRHEVISLKRLDDLNSKWQTVIRRLEIISLCFYVSVLFITMYLFFYHEWYCAVGHNPCGQMNLKCPWMAVTPDDPQCEHNSYN</sequence>
<dbReference type="InterPro" id="IPR018000">
    <property type="entry name" value="Neurotransmitter_ion_chnl_CS"/>
</dbReference>
<dbReference type="Gene3D" id="2.70.170.10">
    <property type="entry name" value="Neurotransmitter-gated ion-channel ligand-binding domain"/>
    <property type="match status" value="1"/>
</dbReference>
<evidence type="ECO:0000313" key="8">
    <source>
        <dbReference type="EMBL" id="KJH52145.1"/>
    </source>
</evidence>
<dbReference type="InterPro" id="IPR006201">
    <property type="entry name" value="Neur_channel"/>
</dbReference>
<keyword evidence="4 5" id="KW-0472">Membrane</keyword>
<feature type="domain" description="Neurotransmitter-gated ion-channel ligand-binding" evidence="6">
    <location>
        <begin position="44"/>
        <end position="181"/>
    </location>
</feature>
<feature type="transmembrane region" description="Helical" evidence="5">
    <location>
        <begin position="290"/>
        <end position="318"/>
    </location>
</feature>
<feature type="transmembrane region" description="Helical" evidence="5">
    <location>
        <begin position="483"/>
        <end position="501"/>
    </location>
</feature>
<feature type="transmembrane region" description="Helical" evidence="5">
    <location>
        <begin position="220"/>
        <end position="240"/>
    </location>
</feature>
<dbReference type="OrthoDB" id="410315at2759"/>
<dbReference type="InterPro" id="IPR036734">
    <property type="entry name" value="Neur_chan_lig-bd_sf"/>
</dbReference>
<organism evidence="8 9">
    <name type="scientific">Dictyocaulus viviparus</name>
    <name type="common">Bovine lungworm</name>
    <dbReference type="NCBI Taxonomy" id="29172"/>
    <lineage>
        <taxon>Eukaryota</taxon>
        <taxon>Metazoa</taxon>
        <taxon>Ecdysozoa</taxon>
        <taxon>Nematoda</taxon>
        <taxon>Chromadorea</taxon>
        <taxon>Rhabditida</taxon>
        <taxon>Rhabditina</taxon>
        <taxon>Rhabditomorpha</taxon>
        <taxon>Strongyloidea</taxon>
        <taxon>Metastrongylidae</taxon>
        <taxon>Dictyocaulus</taxon>
    </lineage>
</organism>
<comment type="subcellular location">
    <subcellularLocation>
        <location evidence="1">Membrane</location>
        <topology evidence="1">Multi-pass membrane protein</topology>
    </subcellularLocation>
</comment>
<dbReference type="GO" id="GO:0004888">
    <property type="term" value="F:transmembrane signaling receptor activity"/>
    <property type="evidence" value="ECO:0007669"/>
    <property type="project" value="InterPro"/>
</dbReference>
<dbReference type="Gene3D" id="1.20.58.390">
    <property type="entry name" value="Neurotransmitter-gated ion-channel transmembrane domain"/>
    <property type="match status" value="1"/>
</dbReference>
<dbReference type="CDD" id="cd19051">
    <property type="entry name" value="LGIC_TM_cation"/>
    <property type="match status" value="1"/>
</dbReference>
<reference evidence="9" key="2">
    <citation type="journal article" date="2016" name="Sci. Rep.">
        <title>Dictyocaulus viviparus genome, variome and transcriptome elucidate lungworm biology and support future intervention.</title>
        <authorList>
            <person name="McNulty S.N."/>
            <person name="Strube C."/>
            <person name="Rosa B.A."/>
            <person name="Martin J.C."/>
            <person name="Tyagi R."/>
            <person name="Choi Y.J."/>
            <person name="Wang Q."/>
            <person name="Hallsworth Pepin K."/>
            <person name="Zhang X."/>
            <person name="Ozersky P."/>
            <person name="Wilson R.K."/>
            <person name="Sternberg P.W."/>
            <person name="Gasser R.B."/>
            <person name="Mitreva M."/>
        </authorList>
    </citation>
    <scope>NUCLEOTIDE SEQUENCE [LARGE SCALE GENOMIC DNA]</scope>
    <source>
        <strain evidence="9">HannoverDv2000</strain>
    </source>
</reference>
<dbReference type="InterPro" id="IPR038050">
    <property type="entry name" value="Neuro_actylchol_rec"/>
</dbReference>
<protein>
    <submittedName>
        <fullName evidence="8">Neurotransmitter-gated ion-channel ligand binding domain protein</fullName>
    </submittedName>
</protein>
<name>A0A0D8Y5X7_DICVI</name>
<dbReference type="AlphaFoldDB" id="A0A0D8Y5X7"/>
<feature type="transmembrane region" description="Helical" evidence="5">
    <location>
        <begin position="252"/>
        <end position="270"/>
    </location>
</feature>
<dbReference type="Pfam" id="PF02931">
    <property type="entry name" value="Neur_chan_LBD"/>
    <property type="match status" value="1"/>
</dbReference>
<dbReference type="Proteomes" id="UP000053766">
    <property type="component" value="Unassembled WGS sequence"/>
</dbReference>
<accession>A0A0D8Y5X7</accession>
<dbReference type="GO" id="GO:0016020">
    <property type="term" value="C:membrane"/>
    <property type="evidence" value="ECO:0007669"/>
    <property type="project" value="UniProtKB-SubCell"/>
</dbReference>
<keyword evidence="9" id="KW-1185">Reference proteome</keyword>
<dbReference type="CDD" id="cd18989">
    <property type="entry name" value="LGIC_ECD_cation"/>
    <property type="match status" value="1"/>
</dbReference>
<evidence type="ECO:0000259" key="7">
    <source>
        <dbReference type="Pfam" id="PF02932"/>
    </source>
</evidence>
<dbReference type="FunFam" id="1.20.58.390:FF:000062">
    <property type="entry name" value="Neurotransmitter-gated ion-channel transmembrane region"/>
    <property type="match status" value="1"/>
</dbReference>
<dbReference type="PROSITE" id="PS00236">
    <property type="entry name" value="NEUROTR_ION_CHANNEL"/>
    <property type="match status" value="1"/>
</dbReference>
<evidence type="ECO:0000256" key="5">
    <source>
        <dbReference type="SAM" id="Phobius"/>
    </source>
</evidence>
<proteinExistence type="predicted"/>
<reference evidence="8 9" key="1">
    <citation type="submission" date="2013-11" db="EMBL/GenBank/DDBJ databases">
        <title>Draft genome of the bovine lungworm Dictyocaulus viviparus.</title>
        <authorList>
            <person name="Mitreva M."/>
        </authorList>
    </citation>
    <scope>NUCLEOTIDE SEQUENCE [LARGE SCALE GENOMIC DNA]</scope>
    <source>
        <strain evidence="8 9">HannoverDv2000</strain>
    </source>
</reference>
<dbReference type="EMBL" id="KN716169">
    <property type="protein sequence ID" value="KJH52145.1"/>
    <property type="molecule type" value="Genomic_DNA"/>
</dbReference>
<dbReference type="InterPro" id="IPR006202">
    <property type="entry name" value="Neur_chan_lig-bd"/>
</dbReference>
<dbReference type="STRING" id="29172.A0A0D8Y5X7"/>